<evidence type="ECO:0000313" key="1">
    <source>
        <dbReference type="EMBL" id="MDR6903995.1"/>
    </source>
</evidence>
<protein>
    <submittedName>
        <fullName evidence="1">Uncharacterized protein</fullName>
    </submittedName>
</protein>
<sequence length="57" mass="5883">MASAQTREASATLSINMKVMPAKSPDAAISTKDDPLVFSRKTTALVTLENAMIGSGG</sequence>
<keyword evidence="2" id="KW-1185">Reference proteome</keyword>
<dbReference type="EMBL" id="JAVDUP010000012">
    <property type="protein sequence ID" value="MDR6903995.1"/>
    <property type="molecule type" value="Genomic_DNA"/>
</dbReference>
<gene>
    <name evidence="1" type="ORF">J2W52_005628</name>
</gene>
<dbReference type="Proteomes" id="UP001250791">
    <property type="component" value="Unassembled WGS sequence"/>
</dbReference>
<evidence type="ECO:0000313" key="2">
    <source>
        <dbReference type="Proteomes" id="UP001250791"/>
    </source>
</evidence>
<proteinExistence type="predicted"/>
<comment type="caution">
    <text evidence="1">The sequence shown here is derived from an EMBL/GenBank/DDBJ whole genome shotgun (WGS) entry which is preliminary data.</text>
</comment>
<organism evidence="1 2">
    <name type="scientific">Rhizobium miluonense</name>
    <dbReference type="NCBI Taxonomy" id="411945"/>
    <lineage>
        <taxon>Bacteria</taxon>
        <taxon>Pseudomonadati</taxon>
        <taxon>Pseudomonadota</taxon>
        <taxon>Alphaproteobacteria</taxon>
        <taxon>Hyphomicrobiales</taxon>
        <taxon>Rhizobiaceae</taxon>
        <taxon>Rhizobium/Agrobacterium group</taxon>
        <taxon>Rhizobium</taxon>
    </lineage>
</organism>
<name>A0ABU1SYB8_9HYPH</name>
<reference evidence="1 2" key="1">
    <citation type="submission" date="2023-07" db="EMBL/GenBank/DDBJ databases">
        <title>Sorghum-associated microbial communities from plants grown in Nebraska, USA.</title>
        <authorList>
            <person name="Schachtman D."/>
        </authorList>
    </citation>
    <scope>NUCLEOTIDE SEQUENCE [LARGE SCALE GENOMIC DNA]</scope>
    <source>
        <strain evidence="1 2">3199</strain>
    </source>
</reference>
<accession>A0ABU1SYB8</accession>